<evidence type="ECO:0000313" key="8">
    <source>
        <dbReference type="EMBL" id="GEO95278.1"/>
    </source>
</evidence>
<feature type="signal peptide" evidence="6">
    <location>
        <begin position="1"/>
        <end position="34"/>
    </location>
</feature>
<evidence type="ECO:0000256" key="1">
    <source>
        <dbReference type="ARBA" id="ARBA00008725"/>
    </source>
</evidence>
<dbReference type="NCBIfam" id="TIGR00975">
    <property type="entry name" value="3a0107s03"/>
    <property type="match status" value="1"/>
</dbReference>
<accession>A0A512IC50</accession>
<dbReference type="InterPro" id="IPR005673">
    <property type="entry name" value="ABC_phos-bd_PstS"/>
</dbReference>
<dbReference type="Gene3D" id="3.40.190.10">
    <property type="entry name" value="Periplasmic binding protein-like II"/>
    <property type="match status" value="2"/>
</dbReference>
<evidence type="ECO:0000313" key="9">
    <source>
        <dbReference type="Proteomes" id="UP000321103"/>
    </source>
</evidence>
<dbReference type="GO" id="GO:0035435">
    <property type="term" value="P:phosphate ion transmembrane transport"/>
    <property type="evidence" value="ECO:0007669"/>
    <property type="project" value="InterPro"/>
</dbReference>
<dbReference type="CDD" id="cd13565">
    <property type="entry name" value="PBP2_PstS"/>
    <property type="match status" value="1"/>
</dbReference>
<keyword evidence="2 4" id="KW-0813">Transport</keyword>
<feature type="domain" description="PBP" evidence="7">
    <location>
        <begin position="52"/>
        <end position="351"/>
    </location>
</feature>
<dbReference type="STRING" id="388357.GCA_001580365_02924"/>
<keyword evidence="9" id="KW-1185">Reference proteome</keyword>
<dbReference type="GO" id="GO:0042301">
    <property type="term" value="F:phosphate ion binding"/>
    <property type="evidence" value="ECO:0007669"/>
    <property type="project" value="InterPro"/>
</dbReference>
<comment type="similarity">
    <text evidence="1 4">Belongs to the PstS family.</text>
</comment>
<proteinExistence type="inferred from homology"/>
<dbReference type="AlphaFoldDB" id="A0A512IC50"/>
<organism evidence="8 9">
    <name type="scientific">Kocuria turfanensis</name>
    <dbReference type="NCBI Taxonomy" id="388357"/>
    <lineage>
        <taxon>Bacteria</taxon>
        <taxon>Bacillati</taxon>
        <taxon>Actinomycetota</taxon>
        <taxon>Actinomycetes</taxon>
        <taxon>Micrococcales</taxon>
        <taxon>Micrococcaceae</taxon>
        <taxon>Kocuria</taxon>
    </lineage>
</organism>
<feature type="binding site" evidence="5">
    <location>
        <position position="114"/>
    </location>
    <ligand>
        <name>phosphate</name>
        <dbReference type="ChEBI" id="CHEBI:43474"/>
    </ligand>
</feature>
<dbReference type="PANTHER" id="PTHR42996">
    <property type="entry name" value="PHOSPHATE-BINDING PROTEIN PSTS"/>
    <property type="match status" value="1"/>
</dbReference>
<dbReference type="Pfam" id="PF12849">
    <property type="entry name" value="PBP_like_2"/>
    <property type="match status" value="1"/>
</dbReference>
<protein>
    <recommendedName>
        <fullName evidence="4">Phosphate-binding protein</fullName>
    </recommendedName>
</protein>
<feature type="binding site" evidence="5">
    <location>
        <begin position="66"/>
        <end position="68"/>
    </location>
    <ligand>
        <name>phosphate</name>
        <dbReference type="ChEBI" id="CHEBI:43474"/>
    </ligand>
</feature>
<evidence type="ECO:0000256" key="2">
    <source>
        <dbReference type="ARBA" id="ARBA00022448"/>
    </source>
</evidence>
<dbReference type="GO" id="GO:0043190">
    <property type="term" value="C:ATP-binding cassette (ABC) transporter complex"/>
    <property type="evidence" value="ECO:0007669"/>
    <property type="project" value="InterPro"/>
</dbReference>
<keyword evidence="6" id="KW-0732">Signal</keyword>
<feature type="binding site" evidence="5">
    <location>
        <position position="96"/>
    </location>
    <ligand>
        <name>phosphate</name>
        <dbReference type="ChEBI" id="CHEBI:43474"/>
    </ligand>
</feature>
<gene>
    <name evidence="8" type="ORF">KTU01_14010</name>
</gene>
<dbReference type="PIRSF" id="PIRSF002756">
    <property type="entry name" value="PstS"/>
    <property type="match status" value="1"/>
</dbReference>
<dbReference type="Proteomes" id="UP000321103">
    <property type="component" value="Unassembled WGS sequence"/>
</dbReference>
<dbReference type="InterPro" id="IPR024370">
    <property type="entry name" value="PBP_domain"/>
</dbReference>
<evidence type="ECO:0000256" key="6">
    <source>
        <dbReference type="SAM" id="SignalP"/>
    </source>
</evidence>
<evidence type="ECO:0000259" key="7">
    <source>
        <dbReference type="Pfam" id="PF12849"/>
    </source>
</evidence>
<evidence type="ECO:0000256" key="5">
    <source>
        <dbReference type="PIRSR" id="PIRSR002756-1"/>
    </source>
</evidence>
<dbReference type="RefSeq" id="WP_062736359.1">
    <property type="nucleotide sequence ID" value="NZ_BJZS01000035.1"/>
</dbReference>
<feature type="chain" id="PRO_5039431088" description="Phosphate-binding protein" evidence="6">
    <location>
        <begin position="35"/>
        <end position="383"/>
    </location>
</feature>
<comment type="caution">
    <text evidence="8">The sequence shown here is derived from an EMBL/GenBank/DDBJ whole genome shotgun (WGS) entry which is preliminary data.</text>
</comment>
<evidence type="ECO:0000256" key="4">
    <source>
        <dbReference type="PIRNR" id="PIRNR002756"/>
    </source>
</evidence>
<keyword evidence="3 4" id="KW-0592">Phosphate transport</keyword>
<dbReference type="InterPro" id="IPR050962">
    <property type="entry name" value="Phosphate-bind_PstS"/>
</dbReference>
<name>A0A512IC50_9MICC</name>
<dbReference type="EMBL" id="BJZS01000035">
    <property type="protein sequence ID" value="GEO95278.1"/>
    <property type="molecule type" value="Genomic_DNA"/>
</dbReference>
<dbReference type="SUPFAM" id="SSF53850">
    <property type="entry name" value="Periplasmic binding protein-like II"/>
    <property type="match status" value="1"/>
</dbReference>
<dbReference type="PANTHER" id="PTHR42996:SF1">
    <property type="entry name" value="PHOSPHATE-BINDING PROTEIN PSTS"/>
    <property type="match status" value="1"/>
</dbReference>
<reference evidence="8 9" key="1">
    <citation type="submission" date="2019-07" db="EMBL/GenBank/DDBJ databases">
        <title>Whole genome shotgun sequence of Kocuria turfanensis NBRC 107627.</title>
        <authorList>
            <person name="Hosoyama A."/>
            <person name="Uohara A."/>
            <person name="Ohji S."/>
            <person name="Ichikawa N."/>
        </authorList>
    </citation>
    <scope>NUCLEOTIDE SEQUENCE [LARGE SCALE GENOMIC DNA]</scope>
    <source>
        <strain evidence="8 9">NBRC 107627</strain>
    </source>
</reference>
<feature type="binding site" evidence="5">
    <location>
        <begin position="202"/>
        <end position="204"/>
    </location>
    <ligand>
        <name>phosphate</name>
        <dbReference type="ChEBI" id="CHEBI:43474"/>
    </ligand>
</feature>
<sequence>MPHASSPRRRHRPARPLRTGAVAALTLTALTALTGCGSDYPLGEQQRRVAEEGGSDLSGILTGVGSSAQNAAMLTWRSGFESMHPDAQVQYLSAGSGAGRSALVGGGTDFAGSDAYLDEEEQAEVGQFCGPDGAINIPVYISPISVAFNLPGVPELDLDAATIAGIFRDEITRWDDPAIAAQNEGVDLPDLPITPIARADDSGTTENFTDYLHSVAPEAWPEEEDGSWPGSLPTERSQGNAGVVSLTAGTEGAVTYADDSLVDESLGKARVKVGSEYVAVSGEAAGTAVGEASRVEGTAPHDVALELDREPDAAGAYPVVLVSYHVYCTSYTDPEVLELARTFGHYVVSEEGQQAASEAVKSAPLPDNLRAEAQAALDSIGLR</sequence>
<evidence type="ECO:0000256" key="3">
    <source>
        <dbReference type="ARBA" id="ARBA00022592"/>
    </source>
</evidence>